<feature type="signal peptide" evidence="1">
    <location>
        <begin position="1"/>
        <end position="28"/>
    </location>
</feature>
<dbReference type="RefSeq" id="WP_237383231.1">
    <property type="nucleotide sequence ID" value="NZ_CP071793.1"/>
</dbReference>
<organism evidence="2 3">
    <name type="scientific">Sulfidibacter corallicola</name>
    <dbReference type="NCBI Taxonomy" id="2818388"/>
    <lineage>
        <taxon>Bacteria</taxon>
        <taxon>Pseudomonadati</taxon>
        <taxon>Acidobacteriota</taxon>
        <taxon>Holophagae</taxon>
        <taxon>Acanthopleuribacterales</taxon>
        <taxon>Acanthopleuribacteraceae</taxon>
        <taxon>Sulfidibacter</taxon>
    </lineage>
</organism>
<dbReference type="AlphaFoldDB" id="A0A8A4TUH8"/>
<keyword evidence="3" id="KW-1185">Reference proteome</keyword>
<feature type="chain" id="PRO_5035312531" evidence="1">
    <location>
        <begin position="29"/>
        <end position="254"/>
    </location>
</feature>
<name>A0A8A4TUH8_SULCO</name>
<accession>A0A8A4TUH8</accession>
<protein>
    <submittedName>
        <fullName evidence="2">Uncharacterized protein</fullName>
    </submittedName>
</protein>
<proteinExistence type="predicted"/>
<dbReference type="EMBL" id="CP071793">
    <property type="protein sequence ID" value="QTD53133.1"/>
    <property type="molecule type" value="Genomic_DNA"/>
</dbReference>
<dbReference type="KEGG" id="scor:J3U87_11785"/>
<reference evidence="2" key="1">
    <citation type="submission" date="2021-03" db="EMBL/GenBank/DDBJ databases">
        <title>Acanthopleuribacteraceae sp. M133.</title>
        <authorList>
            <person name="Wang G."/>
        </authorList>
    </citation>
    <scope>NUCLEOTIDE SEQUENCE</scope>
    <source>
        <strain evidence="2">M133</strain>
    </source>
</reference>
<dbReference type="Proteomes" id="UP000663929">
    <property type="component" value="Chromosome"/>
</dbReference>
<evidence type="ECO:0000256" key="1">
    <source>
        <dbReference type="SAM" id="SignalP"/>
    </source>
</evidence>
<evidence type="ECO:0000313" key="3">
    <source>
        <dbReference type="Proteomes" id="UP000663929"/>
    </source>
</evidence>
<evidence type="ECO:0000313" key="2">
    <source>
        <dbReference type="EMBL" id="QTD53133.1"/>
    </source>
</evidence>
<gene>
    <name evidence="2" type="ORF">J3U87_11785</name>
</gene>
<keyword evidence="1" id="KW-0732">Signal</keyword>
<sequence>MKVTCNDSMAGAKWLLALLVLCSGLLVAGEQGQADEKSAELAKKVMVAMGGHENYDKTRFLTWNFFGSRTHYWDKWTGRARIEDHKEGFLVLMNIHDKKGKVWQNGEPVTDEKLVADKLQWGYEVWINDSYWLVMPYKLRDPGVTLSYAREDTMENGRPAHVLTMTFDSVGVTPENKYEVFIDKENSLVRQWAFFSKADDENPRFTTPWEGWQDYGKIKLCGDRGKAQLTNIAVFDTLPDTVFQDPAAVSTSQL</sequence>